<comment type="caution">
    <text evidence="2">The sequence shown here is derived from an EMBL/GenBank/DDBJ whole genome shotgun (WGS) entry which is preliminary data.</text>
</comment>
<organism evidence="2 3">
    <name type="scientific">Coptis chinensis</name>
    <dbReference type="NCBI Taxonomy" id="261450"/>
    <lineage>
        <taxon>Eukaryota</taxon>
        <taxon>Viridiplantae</taxon>
        <taxon>Streptophyta</taxon>
        <taxon>Embryophyta</taxon>
        <taxon>Tracheophyta</taxon>
        <taxon>Spermatophyta</taxon>
        <taxon>Magnoliopsida</taxon>
        <taxon>Ranunculales</taxon>
        <taxon>Ranunculaceae</taxon>
        <taxon>Coptidoideae</taxon>
        <taxon>Coptis</taxon>
    </lineage>
</organism>
<evidence type="ECO:0000313" key="2">
    <source>
        <dbReference type="EMBL" id="KAF9606736.1"/>
    </source>
</evidence>
<sequence>MVGKNRLLASMTYSCLAMHNYNAKLFDFWGQGWTNGDKSHVSIRVMGTYGYLCSPSILLLCILNGSHVSVYLF</sequence>
<keyword evidence="1" id="KW-0812">Transmembrane</keyword>
<accession>A0A835HVZ9</accession>
<dbReference type="OrthoDB" id="1927500at2759"/>
<protein>
    <submittedName>
        <fullName evidence="2">Uncharacterized protein</fullName>
    </submittedName>
</protein>
<reference evidence="2 3" key="1">
    <citation type="submission" date="2020-10" db="EMBL/GenBank/DDBJ databases">
        <title>The Coptis chinensis genome and diversification of protoberbering-type alkaloids.</title>
        <authorList>
            <person name="Wang B."/>
            <person name="Shu S."/>
            <person name="Song C."/>
            <person name="Liu Y."/>
        </authorList>
    </citation>
    <scope>NUCLEOTIDE SEQUENCE [LARGE SCALE GENOMIC DNA]</scope>
    <source>
        <strain evidence="2">HL-2020</strain>
        <tissue evidence="2">Leaf</tissue>
    </source>
</reference>
<name>A0A835HVZ9_9MAGN</name>
<dbReference type="Proteomes" id="UP000631114">
    <property type="component" value="Unassembled WGS sequence"/>
</dbReference>
<evidence type="ECO:0000256" key="1">
    <source>
        <dbReference type="SAM" id="Phobius"/>
    </source>
</evidence>
<proteinExistence type="predicted"/>
<dbReference type="EMBL" id="JADFTS010000005">
    <property type="protein sequence ID" value="KAF9606736.1"/>
    <property type="molecule type" value="Genomic_DNA"/>
</dbReference>
<feature type="transmembrane region" description="Helical" evidence="1">
    <location>
        <begin position="49"/>
        <end position="72"/>
    </location>
</feature>
<gene>
    <name evidence="2" type="ORF">IFM89_028112</name>
</gene>
<keyword evidence="3" id="KW-1185">Reference proteome</keyword>
<keyword evidence="1" id="KW-1133">Transmembrane helix</keyword>
<evidence type="ECO:0000313" key="3">
    <source>
        <dbReference type="Proteomes" id="UP000631114"/>
    </source>
</evidence>
<keyword evidence="1" id="KW-0472">Membrane</keyword>
<dbReference type="AlphaFoldDB" id="A0A835HVZ9"/>